<dbReference type="Gene3D" id="3.90.480.10">
    <property type="entry name" value="Sulfite Reductase Hemoprotein,Domain 2"/>
    <property type="match status" value="1"/>
</dbReference>
<keyword evidence="9" id="KW-1185">Reference proteome</keyword>
<evidence type="ECO:0000313" key="9">
    <source>
        <dbReference type="Proteomes" id="UP000199337"/>
    </source>
</evidence>
<keyword evidence="2" id="KW-0479">Metal-binding</keyword>
<dbReference type="AlphaFoldDB" id="A0A1I2Y0H7"/>
<evidence type="ECO:0000259" key="6">
    <source>
        <dbReference type="Pfam" id="PF01077"/>
    </source>
</evidence>
<name>A0A1I2Y0H7_9FIRM</name>
<sequence length="244" mass="25791">MGKAYFKQSNGMYAVNIVAACGVMTPGQMEGLGKAARECGVFRLKLTTRQTIVAIIDEQNLSSLVDRLADLELMVSPYGNAVRAVKACAGSEALCPRALGDALDLGIKLQEKYLGRETPKDVKIAVAGCPRGCTDPLCADIGIIARNVDSFDVYLGGRGGSAKPVHGSLIAEKVTEAGVFKLFDHTLKAYASLAQPVERISAVVARMGIDPFLPPKELIAINSAGEPEDEDFLSFLGLKGSDAS</sequence>
<dbReference type="Gene3D" id="3.30.413.10">
    <property type="entry name" value="Sulfite Reductase Hemoprotein, domain 1"/>
    <property type="match status" value="1"/>
</dbReference>
<keyword evidence="4" id="KW-0408">Iron</keyword>
<dbReference type="GO" id="GO:0020037">
    <property type="term" value="F:heme binding"/>
    <property type="evidence" value="ECO:0007669"/>
    <property type="project" value="InterPro"/>
</dbReference>
<evidence type="ECO:0000256" key="2">
    <source>
        <dbReference type="ARBA" id="ARBA00022723"/>
    </source>
</evidence>
<evidence type="ECO:0000313" key="8">
    <source>
        <dbReference type="EMBL" id="SFH19153.1"/>
    </source>
</evidence>
<dbReference type="Proteomes" id="UP000199337">
    <property type="component" value="Unassembled WGS sequence"/>
</dbReference>
<gene>
    <name evidence="8" type="ORF">SAMN05660649_04224</name>
</gene>
<feature type="domain" description="Nitrite/Sulfite reductase ferredoxin-like" evidence="7">
    <location>
        <begin position="8"/>
        <end position="70"/>
    </location>
</feature>
<evidence type="ECO:0000256" key="3">
    <source>
        <dbReference type="ARBA" id="ARBA00023002"/>
    </source>
</evidence>
<dbReference type="GO" id="GO:0051536">
    <property type="term" value="F:iron-sulfur cluster binding"/>
    <property type="evidence" value="ECO:0007669"/>
    <property type="project" value="UniProtKB-KW"/>
</dbReference>
<accession>A0A1I2Y0H7</accession>
<dbReference type="RefSeq" id="WP_092474073.1">
    <property type="nucleotide sequence ID" value="NZ_FOOX01000019.1"/>
</dbReference>
<proteinExistence type="predicted"/>
<dbReference type="EMBL" id="FOOX01000019">
    <property type="protein sequence ID" value="SFH19153.1"/>
    <property type="molecule type" value="Genomic_DNA"/>
</dbReference>
<dbReference type="STRING" id="341036.SAMN05660649_04224"/>
<evidence type="ECO:0000256" key="5">
    <source>
        <dbReference type="ARBA" id="ARBA00023014"/>
    </source>
</evidence>
<dbReference type="SUPFAM" id="SSF55124">
    <property type="entry name" value="Nitrite/Sulfite reductase N-terminal domain-like"/>
    <property type="match status" value="1"/>
</dbReference>
<keyword evidence="1" id="KW-0349">Heme</keyword>
<feature type="domain" description="Nitrite/sulphite reductase 4Fe-4S" evidence="6">
    <location>
        <begin position="79"/>
        <end position="213"/>
    </location>
</feature>
<dbReference type="InterPro" id="IPR052034">
    <property type="entry name" value="NasD-like"/>
</dbReference>
<dbReference type="Pfam" id="PF01077">
    <property type="entry name" value="NIR_SIR"/>
    <property type="match status" value="1"/>
</dbReference>
<dbReference type="PROSITE" id="PS51257">
    <property type="entry name" value="PROKAR_LIPOPROTEIN"/>
    <property type="match status" value="1"/>
</dbReference>
<keyword evidence="5" id="KW-0411">Iron-sulfur</keyword>
<dbReference type="InterPro" id="IPR005117">
    <property type="entry name" value="NiRdtase/SiRdtase_haem-b_fer"/>
</dbReference>
<dbReference type="PANTHER" id="PTHR43809">
    <property type="entry name" value="NITRITE REDUCTASE (NADH) LARGE SUBUNIT"/>
    <property type="match status" value="1"/>
</dbReference>
<dbReference type="Pfam" id="PF03460">
    <property type="entry name" value="NIR_SIR_ferr"/>
    <property type="match status" value="1"/>
</dbReference>
<evidence type="ECO:0000256" key="1">
    <source>
        <dbReference type="ARBA" id="ARBA00022617"/>
    </source>
</evidence>
<evidence type="ECO:0000256" key="4">
    <source>
        <dbReference type="ARBA" id="ARBA00023004"/>
    </source>
</evidence>
<dbReference type="PANTHER" id="PTHR43809:SF1">
    <property type="entry name" value="NITRITE REDUCTASE (NADH) LARGE SUBUNIT"/>
    <property type="match status" value="1"/>
</dbReference>
<dbReference type="SUPFAM" id="SSF56014">
    <property type="entry name" value="Nitrite and sulphite reductase 4Fe-4S domain-like"/>
    <property type="match status" value="1"/>
</dbReference>
<dbReference type="GO" id="GO:0046872">
    <property type="term" value="F:metal ion binding"/>
    <property type="evidence" value="ECO:0007669"/>
    <property type="project" value="UniProtKB-KW"/>
</dbReference>
<reference evidence="9" key="1">
    <citation type="submission" date="2016-10" db="EMBL/GenBank/DDBJ databases">
        <authorList>
            <person name="Varghese N."/>
            <person name="Submissions S."/>
        </authorList>
    </citation>
    <scope>NUCLEOTIDE SEQUENCE [LARGE SCALE GENOMIC DNA]</scope>
    <source>
        <strain evidence="9">DSM 17038</strain>
    </source>
</reference>
<keyword evidence="3" id="KW-0560">Oxidoreductase</keyword>
<protein>
    <submittedName>
        <fullName evidence="8">Nitrite/Sulfite reductase ferredoxin-like half domain-containing protein</fullName>
    </submittedName>
</protein>
<dbReference type="InterPro" id="IPR006067">
    <property type="entry name" value="NO2/SO3_Rdtase_4Fe4S_dom"/>
</dbReference>
<dbReference type="InterPro" id="IPR045854">
    <property type="entry name" value="NO2/SO3_Rdtase_4Fe4S_sf"/>
</dbReference>
<dbReference type="OrthoDB" id="9800558at2"/>
<dbReference type="InterPro" id="IPR036136">
    <property type="entry name" value="Nit/Sulf_reduc_fer-like_dom_sf"/>
</dbReference>
<dbReference type="GO" id="GO:0016491">
    <property type="term" value="F:oxidoreductase activity"/>
    <property type="evidence" value="ECO:0007669"/>
    <property type="project" value="UniProtKB-KW"/>
</dbReference>
<organism evidence="8 9">
    <name type="scientific">Desulfotruncus arcticus DSM 17038</name>
    <dbReference type="NCBI Taxonomy" id="1121424"/>
    <lineage>
        <taxon>Bacteria</taxon>
        <taxon>Bacillati</taxon>
        <taxon>Bacillota</taxon>
        <taxon>Clostridia</taxon>
        <taxon>Eubacteriales</taxon>
        <taxon>Desulfallaceae</taxon>
        <taxon>Desulfotruncus</taxon>
    </lineage>
</organism>
<evidence type="ECO:0000259" key="7">
    <source>
        <dbReference type="Pfam" id="PF03460"/>
    </source>
</evidence>